<protein>
    <submittedName>
        <fullName evidence="1">Uncharacterized protein</fullName>
    </submittedName>
</protein>
<gene>
    <name evidence="1" type="ORF">D0Z08_00980</name>
</gene>
<keyword evidence="2" id="KW-1185">Reference proteome</keyword>
<reference evidence="1 2" key="1">
    <citation type="submission" date="2018-09" db="EMBL/GenBank/DDBJ databases">
        <title>Genome sequencing of Nocardioides immobilis CCTCC AB 2017083 for comparison to Nocardioides silvaticus.</title>
        <authorList>
            <person name="Li C."/>
            <person name="Wang G."/>
        </authorList>
    </citation>
    <scope>NUCLEOTIDE SEQUENCE [LARGE SCALE GENOMIC DNA]</scope>
    <source>
        <strain evidence="1 2">CCTCC AB 2017083</strain>
    </source>
</reference>
<evidence type="ECO:0000313" key="1">
    <source>
        <dbReference type="EMBL" id="RHW28482.1"/>
    </source>
</evidence>
<dbReference type="RefSeq" id="WP_118921774.1">
    <property type="nucleotide sequence ID" value="NZ_QXGH01000009.1"/>
</dbReference>
<name>A0A417Y6W2_9ACTN</name>
<dbReference type="Proteomes" id="UP000283644">
    <property type="component" value="Unassembled WGS sequence"/>
</dbReference>
<comment type="caution">
    <text evidence="1">The sequence shown here is derived from an EMBL/GenBank/DDBJ whole genome shotgun (WGS) entry which is preliminary data.</text>
</comment>
<proteinExistence type="predicted"/>
<organism evidence="1 2">
    <name type="scientific">Nocardioides immobilis</name>
    <dbReference type="NCBI Taxonomy" id="2049295"/>
    <lineage>
        <taxon>Bacteria</taxon>
        <taxon>Bacillati</taxon>
        <taxon>Actinomycetota</taxon>
        <taxon>Actinomycetes</taxon>
        <taxon>Propionibacteriales</taxon>
        <taxon>Nocardioidaceae</taxon>
        <taxon>Nocardioides</taxon>
    </lineage>
</organism>
<evidence type="ECO:0000313" key="2">
    <source>
        <dbReference type="Proteomes" id="UP000283644"/>
    </source>
</evidence>
<sequence length="128" mass="13970">MSWVSANKDLVAVKRWPLDGDVGPRRTISGQVRPFMFDLSVLANAAGDTVVGFTRFFSRPDGTRWVPISVYRPAGGPWGPPLRVADTDAQARLAVLALQEAGDVEAAWQDGVRDDQLLAIRYSFLSAP</sequence>
<dbReference type="EMBL" id="QXGH01000009">
    <property type="protein sequence ID" value="RHW28482.1"/>
    <property type="molecule type" value="Genomic_DNA"/>
</dbReference>
<dbReference type="AlphaFoldDB" id="A0A417Y6W2"/>
<accession>A0A417Y6W2</accession>